<evidence type="ECO:0000313" key="2">
    <source>
        <dbReference type="EMBL" id="RLP07933.1"/>
    </source>
</evidence>
<reference evidence="4" key="2">
    <citation type="submission" date="2018-08" db="EMBL/GenBank/DDBJ databases">
        <authorList>
            <person name="Hornung B."/>
        </authorList>
    </citation>
    <scope>NUCLEOTIDE SEQUENCE [LARGE SCALE GENOMIC DNA]</scope>
</reference>
<accession>A0A383S674</accession>
<dbReference type="SUPFAM" id="SSF54001">
    <property type="entry name" value="Cysteine proteinases"/>
    <property type="match status" value="1"/>
</dbReference>
<keyword evidence="1" id="KW-1133">Transmembrane helix</keyword>
<dbReference type="AlphaFoldDB" id="A0A383S674"/>
<dbReference type="EMBL" id="UNQJ01000007">
    <property type="protein sequence ID" value="SYZ33333.1"/>
    <property type="molecule type" value="Genomic_DNA"/>
</dbReference>
<reference evidence="3" key="1">
    <citation type="submission" date="2018-08" db="EMBL/GenBank/DDBJ databases">
        <authorList>
            <person name="Ferrada E.E."/>
            <person name="Latorre B.A."/>
        </authorList>
    </citation>
    <scope>NUCLEOTIDE SEQUENCE [LARGE SCALE GENOMIC DNA]</scope>
    <source>
        <strain evidence="3">Propionibacterium_australiense1</strain>
    </source>
</reference>
<protein>
    <submittedName>
        <fullName evidence="3">Uncharacterized protein</fullName>
    </submittedName>
</protein>
<name>A0A383S674_9ACTN</name>
<dbReference type="EMBL" id="RCIW01000016">
    <property type="protein sequence ID" value="RLP07933.1"/>
    <property type="molecule type" value="Genomic_DNA"/>
</dbReference>
<dbReference type="RefSeq" id="WP_119161688.1">
    <property type="nucleotide sequence ID" value="NZ_LR134442.1"/>
</dbReference>
<proteinExistence type="predicted"/>
<dbReference type="Proteomes" id="UP000263928">
    <property type="component" value="Unassembled WGS sequence"/>
</dbReference>
<keyword evidence="4" id="KW-1185">Reference proteome</keyword>
<evidence type="ECO:0000256" key="1">
    <source>
        <dbReference type="SAM" id="Phobius"/>
    </source>
</evidence>
<dbReference type="Proteomes" id="UP000279336">
    <property type="component" value="Unassembled WGS sequence"/>
</dbReference>
<evidence type="ECO:0000313" key="3">
    <source>
        <dbReference type="EMBL" id="SYZ33333.1"/>
    </source>
</evidence>
<dbReference type="InterPro" id="IPR038765">
    <property type="entry name" value="Papain-like_cys_pep_sf"/>
</dbReference>
<dbReference type="Gene3D" id="3.90.1720.10">
    <property type="entry name" value="endopeptidase domain like (from Nostoc punctiforme)"/>
    <property type="match status" value="1"/>
</dbReference>
<organism evidence="3 4">
    <name type="scientific">Propionibacterium australiense</name>
    <dbReference type="NCBI Taxonomy" id="119981"/>
    <lineage>
        <taxon>Bacteria</taxon>
        <taxon>Bacillati</taxon>
        <taxon>Actinomycetota</taxon>
        <taxon>Actinomycetes</taxon>
        <taxon>Propionibacteriales</taxon>
        <taxon>Propionibacteriaceae</taxon>
        <taxon>Propionibacterium</taxon>
    </lineage>
</organism>
<feature type="transmembrane region" description="Helical" evidence="1">
    <location>
        <begin position="105"/>
        <end position="125"/>
    </location>
</feature>
<sequence>MSARRALVEQPADTISATLTTTAATTARRAMPATSARRALGSDEFITVPTARRALSESLAVAEPVRARRAAEQVVPVSLTIDEPAAERAFIKAAPRRRKGRDSRFMAAGLGLAAVIGTVSGGLAITNSAMASGTATPQSSVEAEAVDTNEVGAEADTIADESAEPVEETPAVVEVEPITVQVSTTVDPSSVTAPGQLAPLSTAEAIEKAKSMVGDQNYDNMCLALSAAFYGYSSAGVNSATDAAAAIEAAGQMHKDMTNIPVGALIWYDGGPAGNPFGHVAMYAGDGMVYSNGAANGGVGLISIDEPADGWGEPIIGWSTVWLPSATR</sequence>
<gene>
    <name evidence="2" type="ORF">D7U36_10215</name>
    <name evidence="3" type="ORF">PROPAUS_1252</name>
</gene>
<keyword evidence="1" id="KW-0812">Transmembrane</keyword>
<evidence type="ECO:0000313" key="5">
    <source>
        <dbReference type="Proteomes" id="UP000279336"/>
    </source>
</evidence>
<evidence type="ECO:0000313" key="4">
    <source>
        <dbReference type="Proteomes" id="UP000263928"/>
    </source>
</evidence>
<keyword evidence="1" id="KW-0472">Membrane</keyword>
<reference evidence="2 5" key="3">
    <citation type="submission" date="2018-10" db="EMBL/GenBank/DDBJ databases">
        <title>Propionibacterium australiense Genome Sequencing and Assembly.</title>
        <authorList>
            <person name="Bernier A.-M."/>
            <person name="Bernard K."/>
        </authorList>
    </citation>
    <scope>NUCLEOTIDE SEQUENCE [LARGE SCALE GENOMIC DNA]</scope>
    <source>
        <strain evidence="2 5">NML98A078</strain>
    </source>
</reference>
<dbReference type="OrthoDB" id="3732649at2"/>